<organism evidence="10 11">
    <name type="scientific">Hungatella hathewayi</name>
    <dbReference type="NCBI Taxonomy" id="154046"/>
    <lineage>
        <taxon>Bacteria</taxon>
        <taxon>Bacillati</taxon>
        <taxon>Bacillota</taxon>
        <taxon>Clostridia</taxon>
        <taxon>Lachnospirales</taxon>
        <taxon>Lachnospiraceae</taxon>
        <taxon>Hungatella</taxon>
    </lineage>
</organism>
<dbReference type="GO" id="GO:0008324">
    <property type="term" value="F:monoatomic cation transmembrane transporter activity"/>
    <property type="evidence" value="ECO:0007669"/>
    <property type="project" value="InterPro"/>
</dbReference>
<dbReference type="Proteomes" id="UP000095651">
    <property type="component" value="Unassembled WGS sequence"/>
</dbReference>
<evidence type="ECO:0000256" key="1">
    <source>
        <dbReference type="ARBA" id="ARBA00004651"/>
    </source>
</evidence>
<dbReference type="PANTHER" id="PTHR32024">
    <property type="entry name" value="TRK SYSTEM POTASSIUM UPTAKE PROTEIN TRKG-RELATED"/>
    <property type="match status" value="1"/>
</dbReference>
<keyword evidence="6 9" id="KW-1133">Transmembrane helix</keyword>
<feature type="transmembrane region" description="Helical" evidence="9">
    <location>
        <begin position="291"/>
        <end position="312"/>
    </location>
</feature>
<reference evidence="10 11" key="1">
    <citation type="submission" date="2015-09" db="EMBL/GenBank/DDBJ databases">
        <authorList>
            <consortium name="Pathogen Informatics"/>
        </authorList>
    </citation>
    <scope>NUCLEOTIDE SEQUENCE [LARGE SCALE GENOMIC DNA]</scope>
    <source>
        <strain evidence="10 11">2789STDY5608850</strain>
    </source>
</reference>
<dbReference type="PANTHER" id="PTHR32024:SF2">
    <property type="entry name" value="TRK SYSTEM POTASSIUM UPTAKE PROTEIN TRKG-RELATED"/>
    <property type="match status" value="1"/>
</dbReference>
<feature type="transmembrane region" description="Helical" evidence="9">
    <location>
        <begin position="419"/>
        <end position="441"/>
    </location>
</feature>
<dbReference type="InterPro" id="IPR003445">
    <property type="entry name" value="Cat_transpt"/>
</dbReference>
<feature type="transmembrane region" description="Helical" evidence="9">
    <location>
        <begin position="253"/>
        <end position="275"/>
    </location>
</feature>
<keyword evidence="8 9" id="KW-0472">Membrane</keyword>
<evidence type="ECO:0000313" key="10">
    <source>
        <dbReference type="EMBL" id="CUO16977.1"/>
    </source>
</evidence>
<evidence type="ECO:0000256" key="8">
    <source>
        <dbReference type="ARBA" id="ARBA00023136"/>
    </source>
</evidence>
<dbReference type="GO" id="GO:0005886">
    <property type="term" value="C:plasma membrane"/>
    <property type="evidence" value="ECO:0007669"/>
    <property type="project" value="UniProtKB-SubCell"/>
</dbReference>
<evidence type="ECO:0000313" key="11">
    <source>
        <dbReference type="Proteomes" id="UP000095651"/>
    </source>
</evidence>
<dbReference type="AlphaFoldDB" id="A0A174CVD3"/>
<evidence type="ECO:0000256" key="6">
    <source>
        <dbReference type="ARBA" id="ARBA00022989"/>
    </source>
</evidence>
<keyword evidence="7" id="KW-0406">Ion transport</keyword>
<evidence type="ECO:0000256" key="9">
    <source>
        <dbReference type="SAM" id="Phobius"/>
    </source>
</evidence>
<evidence type="ECO:0000256" key="3">
    <source>
        <dbReference type="ARBA" id="ARBA00022448"/>
    </source>
</evidence>
<sequence length="524" mass="57887">MKSDKMIWETFGAKYQDDRRTLKGGRLIAGYMGIVMILAGIITMLPLFTLFFYPEEIGQAQYFVAPGVSAILAGYLMSLVLRGRKAGRLEKNQEMIVVLGTWIIVIFVTAMPFALTGNYTVTQAVFETTSGLSTTGLTVVNTGTAPHIFLIHRTVLLFFGGIGLVLVMTSVLSDVYGMRLYHAEGHSDRLLPNLIESARLVIGIYSGYILAGTLLYVLFGMSLFDAVNHAVAALSTGGFSTRPESIGYYHSPAIEMVTIVLMLLGGTNFFVHLLLLKGKWRAFFSHCETRLMLFLLALFVPLLTVLLTNSVYGSVPESIRTALFQAVSALTTTGFQTVDSFASWTPAMMFLMILLMLIGGGAGSTAGGLKIYRVYVMLKEIWWKLVRDTYPDRVVFTEQINRGGRKDTIPDRERKQINAFVFFYLLLFGAGTFIFCCYGYSLQDSMFEFASSLGTVGLSVGITAYGASPVIHWTAITGMFMGRLEIYVVLIAVVRMASDGKKFLREKRFQAGTSGKRNGKRIES</sequence>
<feature type="transmembrane region" description="Helical" evidence="9">
    <location>
        <begin position="155"/>
        <end position="177"/>
    </location>
</feature>
<protein>
    <submittedName>
        <fullName evidence="10">Cation transporter</fullName>
    </submittedName>
</protein>
<dbReference type="EMBL" id="CYZE01000004">
    <property type="protein sequence ID" value="CUO16977.1"/>
    <property type="molecule type" value="Genomic_DNA"/>
</dbReference>
<accession>A0A174CVD3</accession>
<keyword evidence="5 9" id="KW-0812">Transmembrane</keyword>
<comment type="subcellular location">
    <subcellularLocation>
        <location evidence="1">Cell membrane</location>
        <topology evidence="1">Multi-pass membrane protein</topology>
    </subcellularLocation>
</comment>
<comment type="similarity">
    <text evidence="2">Belongs to the TrkH potassium transport family.</text>
</comment>
<dbReference type="GO" id="GO:0030001">
    <property type="term" value="P:metal ion transport"/>
    <property type="evidence" value="ECO:0007669"/>
    <property type="project" value="UniProtKB-ARBA"/>
</dbReference>
<name>A0A174CVD3_9FIRM</name>
<feature type="transmembrane region" description="Helical" evidence="9">
    <location>
        <begin position="60"/>
        <end position="83"/>
    </location>
</feature>
<evidence type="ECO:0000256" key="2">
    <source>
        <dbReference type="ARBA" id="ARBA00009137"/>
    </source>
</evidence>
<evidence type="ECO:0000256" key="4">
    <source>
        <dbReference type="ARBA" id="ARBA00022475"/>
    </source>
</evidence>
<feature type="transmembrane region" description="Helical" evidence="9">
    <location>
        <begin position="470"/>
        <end position="494"/>
    </location>
</feature>
<keyword evidence="4" id="KW-1003">Cell membrane</keyword>
<evidence type="ECO:0000256" key="5">
    <source>
        <dbReference type="ARBA" id="ARBA00022692"/>
    </source>
</evidence>
<feature type="transmembrane region" description="Helical" evidence="9">
    <location>
        <begin position="347"/>
        <end position="369"/>
    </location>
</feature>
<dbReference type="Pfam" id="PF02386">
    <property type="entry name" value="TrkH"/>
    <property type="match status" value="1"/>
</dbReference>
<dbReference type="RefSeq" id="WP_081034205.1">
    <property type="nucleotide sequence ID" value="NZ_CABIXC010000004.1"/>
</dbReference>
<evidence type="ECO:0000256" key="7">
    <source>
        <dbReference type="ARBA" id="ARBA00023065"/>
    </source>
</evidence>
<feature type="transmembrane region" description="Helical" evidence="9">
    <location>
        <begin position="198"/>
        <end position="219"/>
    </location>
</feature>
<proteinExistence type="inferred from homology"/>
<feature type="transmembrane region" description="Helical" evidence="9">
    <location>
        <begin position="95"/>
        <end position="115"/>
    </location>
</feature>
<keyword evidence="3" id="KW-0813">Transport</keyword>
<gene>
    <name evidence="10" type="primary">trkG_2</name>
    <name evidence="10" type="ORF">ERS852407_02048</name>
</gene>
<feature type="transmembrane region" description="Helical" evidence="9">
    <location>
        <begin position="28"/>
        <end position="54"/>
    </location>
</feature>